<evidence type="ECO:0000313" key="5">
    <source>
        <dbReference type="Proteomes" id="UP000361836"/>
    </source>
</evidence>
<dbReference type="Proteomes" id="UP000361836">
    <property type="component" value="Unassembled WGS sequence"/>
</dbReference>
<evidence type="ECO:0008006" key="6">
    <source>
        <dbReference type="Google" id="ProtNLM"/>
    </source>
</evidence>
<organism evidence="3 4">
    <name type="scientific">Collinsella aerofaciens</name>
    <dbReference type="NCBI Taxonomy" id="74426"/>
    <lineage>
        <taxon>Bacteria</taxon>
        <taxon>Bacillati</taxon>
        <taxon>Actinomycetota</taxon>
        <taxon>Coriobacteriia</taxon>
        <taxon>Coriobacteriales</taxon>
        <taxon>Coriobacteriaceae</taxon>
        <taxon>Collinsella</taxon>
    </lineage>
</organism>
<dbReference type="EMBL" id="CABWIH010000055">
    <property type="protein sequence ID" value="VWM02098.1"/>
    <property type="molecule type" value="Genomic_DNA"/>
</dbReference>
<reference evidence="4 5" key="1">
    <citation type="submission" date="2019-10" db="EMBL/GenBank/DDBJ databases">
        <authorList>
            <person name="Wolf R A."/>
        </authorList>
    </citation>
    <scope>NUCLEOTIDE SEQUENCE [LARGE SCALE GENOMIC DNA]</scope>
    <source>
        <strain evidence="3">Collinsella_aerofaciens_AK_138A</strain>
        <strain evidence="2">Collinsella_aerofaciens_MC2</strain>
    </source>
</reference>
<dbReference type="EMBL" id="CABWIE010000030">
    <property type="protein sequence ID" value="VWM00515.1"/>
    <property type="molecule type" value="Genomic_DNA"/>
</dbReference>
<sequence>MVAVIDKKLVFGREQVLTSTQASKNFGEARRRARREPQFVSDRNDGIDTVIVGFDEFEAMAVELEQLREERLHAIAAARLAQGDADSNRKGIPFSDTVGRERFEAMLEAEATDPISDEELFE</sequence>
<accession>A0A5K1IW45</accession>
<gene>
    <name evidence="2" type="ORF">KCJAJFAP_00942</name>
    <name evidence="3" type="ORF">LMKDKBCB_02257</name>
</gene>
<evidence type="ECO:0000313" key="4">
    <source>
        <dbReference type="Proteomes" id="UP000330807"/>
    </source>
</evidence>
<proteinExistence type="inferred from homology"/>
<dbReference type="Proteomes" id="UP000330807">
    <property type="component" value="Unassembled WGS sequence"/>
</dbReference>
<keyword evidence="5" id="KW-1185">Reference proteome</keyword>
<comment type="similarity">
    <text evidence="1">Belongs to the phD/YefM antitoxin family.</text>
</comment>
<evidence type="ECO:0000313" key="2">
    <source>
        <dbReference type="EMBL" id="VWM00515.1"/>
    </source>
</evidence>
<evidence type="ECO:0000256" key="1">
    <source>
        <dbReference type="ARBA" id="ARBA00009981"/>
    </source>
</evidence>
<protein>
    <recommendedName>
        <fullName evidence="6">Antitoxin</fullName>
    </recommendedName>
</protein>
<dbReference type="InterPro" id="IPR036165">
    <property type="entry name" value="YefM-like_sf"/>
</dbReference>
<dbReference type="AlphaFoldDB" id="A0A5K1IW45"/>
<name>A0A5K1IW45_9ACTN</name>
<evidence type="ECO:0000313" key="3">
    <source>
        <dbReference type="EMBL" id="VWM02098.1"/>
    </source>
</evidence>
<dbReference type="SUPFAM" id="SSF143120">
    <property type="entry name" value="YefM-like"/>
    <property type="match status" value="1"/>
</dbReference>
<dbReference type="RefSeq" id="WP_152077036.1">
    <property type="nucleotide sequence ID" value="NZ_CAAKNU010000027.1"/>
</dbReference>